<dbReference type="InterPro" id="IPR027417">
    <property type="entry name" value="P-loop_NTPase"/>
</dbReference>
<evidence type="ECO:0000256" key="1">
    <source>
        <dbReference type="ARBA" id="ARBA00004370"/>
    </source>
</evidence>
<dbReference type="GO" id="GO:0005524">
    <property type="term" value="F:ATP binding"/>
    <property type="evidence" value="ECO:0007669"/>
    <property type="project" value="InterPro"/>
</dbReference>
<keyword evidence="9" id="KW-1185">Reference proteome</keyword>
<dbReference type="PROSITE" id="PS00211">
    <property type="entry name" value="ABC_TRANSPORTER_1"/>
    <property type="match status" value="1"/>
</dbReference>
<feature type="domain" description="ABC transporter" evidence="7">
    <location>
        <begin position="1"/>
        <end position="176"/>
    </location>
</feature>
<sequence length="180" mass="19874">MPLGELRKVRGKRIAMVFQDPMSALNPLLAIGTQIDEVLVRHTALDRAQRRARIIELLGQVGIPKPAERLDRLPHEFSGGQRQRVALARALVIRPPVLLLDEPTSGLDPSAAAEFTRLLQRASESGVAILATTHDLFHARQTATRVGIMKRGRLVDSLDSRQIAATDLQALYLDHMRADA</sequence>
<proteinExistence type="predicted"/>
<comment type="caution">
    <text evidence="8">The sequence shown here is derived from an EMBL/GenBank/DDBJ whole genome shotgun (WGS) entry which is preliminary data.</text>
</comment>
<dbReference type="PANTHER" id="PTHR43297:SF14">
    <property type="entry name" value="ATPASE AAA-TYPE CORE DOMAIN-CONTAINING PROTEIN"/>
    <property type="match status" value="1"/>
</dbReference>
<evidence type="ECO:0000256" key="3">
    <source>
        <dbReference type="ARBA" id="ARBA00022475"/>
    </source>
</evidence>
<comment type="subcellular location">
    <subcellularLocation>
        <location evidence="1">Membrane</location>
    </subcellularLocation>
</comment>
<keyword evidence="3" id="KW-1003">Cell membrane</keyword>
<evidence type="ECO:0000256" key="4">
    <source>
        <dbReference type="ARBA" id="ARBA00022519"/>
    </source>
</evidence>
<keyword evidence="4" id="KW-0997">Cell inner membrane</keyword>
<evidence type="ECO:0000256" key="2">
    <source>
        <dbReference type="ARBA" id="ARBA00022448"/>
    </source>
</evidence>
<dbReference type="EMBL" id="JAANQT010006307">
    <property type="protein sequence ID" value="KAG1291783.1"/>
    <property type="molecule type" value="Genomic_DNA"/>
</dbReference>
<gene>
    <name evidence="8" type="ORF">G6F64_013747</name>
</gene>
<evidence type="ECO:0000313" key="8">
    <source>
        <dbReference type="EMBL" id="KAG1291783.1"/>
    </source>
</evidence>
<dbReference type="GO" id="GO:0016887">
    <property type="term" value="F:ATP hydrolysis activity"/>
    <property type="evidence" value="ECO:0007669"/>
    <property type="project" value="InterPro"/>
</dbReference>
<keyword evidence="2" id="KW-0813">Transport</keyword>
<dbReference type="InterPro" id="IPR017871">
    <property type="entry name" value="ABC_transporter-like_CS"/>
</dbReference>
<evidence type="ECO:0000256" key="6">
    <source>
        <dbReference type="ARBA" id="ARBA00023136"/>
    </source>
</evidence>
<dbReference type="Pfam" id="PF00005">
    <property type="entry name" value="ABC_tran"/>
    <property type="match status" value="1"/>
</dbReference>
<dbReference type="SUPFAM" id="SSF52540">
    <property type="entry name" value="P-loop containing nucleoside triphosphate hydrolases"/>
    <property type="match status" value="1"/>
</dbReference>
<evidence type="ECO:0000256" key="5">
    <source>
        <dbReference type="ARBA" id="ARBA00022967"/>
    </source>
</evidence>
<dbReference type="Gene3D" id="3.40.50.300">
    <property type="entry name" value="P-loop containing nucleotide triphosphate hydrolases"/>
    <property type="match status" value="1"/>
</dbReference>
<dbReference type="InterPro" id="IPR050388">
    <property type="entry name" value="ABC_Ni/Peptide_Import"/>
</dbReference>
<evidence type="ECO:0000259" key="7">
    <source>
        <dbReference type="PROSITE" id="PS50893"/>
    </source>
</evidence>
<dbReference type="Proteomes" id="UP000716291">
    <property type="component" value="Unassembled WGS sequence"/>
</dbReference>
<reference evidence="8" key="1">
    <citation type="journal article" date="2020" name="Microb. Genom.">
        <title>Genetic diversity of clinical and environmental Mucorales isolates obtained from an investigation of mucormycosis cases among solid organ transplant recipients.</title>
        <authorList>
            <person name="Nguyen M.H."/>
            <person name="Kaul D."/>
            <person name="Muto C."/>
            <person name="Cheng S.J."/>
            <person name="Richter R.A."/>
            <person name="Bruno V.M."/>
            <person name="Liu G."/>
            <person name="Beyhan S."/>
            <person name="Sundermann A.J."/>
            <person name="Mounaud S."/>
            <person name="Pasculle A.W."/>
            <person name="Nierman W.C."/>
            <person name="Driscoll E."/>
            <person name="Cumbie R."/>
            <person name="Clancy C.J."/>
            <person name="Dupont C.L."/>
        </authorList>
    </citation>
    <scope>NUCLEOTIDE SEQUENCE</scope>
    <source>
        <strain evidence="8">GL11</strain>
    </source>
</reference>
<protein>
    <recommendedName>
        <fullName evidence="7">ABC transporter domain-containing protein</fullName>
    </recommendedName>
</protein>
<accession>A0A9P6WUP1</accession>
<dbReference type="GO" id="GO:0016020">
    <property type="term" value="C:membrane"/>
    <property type="evidence" value="ECO:0007669"/>
    <property type="project" value="UniProtKB-SubCell"/>
</dbReference>
<keyword evidence="6" id="KW-0472">Membrane</keyword>
<dbReference type="PROSITE" id="PS50893">
    <property type="entry name" value="ABC_TRANSPORTER_2"/>
    <property type="match status" value="1"/>
</dbReference>
<dbReference type="PANTHER" id="PTHR43297">
    <property type="entry name" value="OLIGOPEPTIDE TRANSPORT ATP-BINDING PROTEIN APPD"/>
    <property type="match status" value="1"/>
</dbReference>
<organism evidence="8 9">
    <name type="scientific">Rhizopus oryzae</name>
    <name type="common">Mucormycosis agent</name>
    <name type="synonym">Rhizopus arrhizus var. delemar</name>
    <dbReference type="NCBI Taxonomy" id="64495"/>
    <lineage>
        <taxon>Eukaryota</taxon>
        <taxon>Fungi</taxon>
        <taxon>Fungi incertae sedis</taxon>
        <taxon>Mucoromycota</taxon>
        <taxon>Mucoromycotina</taxon>
        <taxon>Mucoromycetes</taxon>
        <taxon>Mucorales</taxon>
        <taxon>Mucorineae</taxon>
        <taxon>Rhizopodaceae</taxon>
        <taxon>Rhizopus</taxon>
    </lineage>
</organism>
<keyword evidence="5" id="KW-1278">Translocase</keyword>
<dbReference type="InterPro" id="IPR003439">
    <property type="entry name" value="ABC_transporter-like_ATP-bd"/>
</dbReference>
<dbReference type="AlphaFoldDB" id="A0A9P6WUP1"/>
<name>A0A9P6WUP1_RHIOR</name>
<evidence type="ECO:0000313" key="9">
    <source>
        <dbReference type="Proteomes" id="UP000716291"/>
    </source>
</evidence>